<dbReference type="AlphaFoldDB" id="A0A3E0TQ18"/>
<dbReference type="Gene3D" id="3.55.50.10">
    <property type="entry name" value="Baseplate protein-like domains"/>
    <property type="match status" value="1"/>
</dbReference>
<dbReference type="InterPro" id="IPR037026">
    <property type="entry name" value="Vgr_OB-fold_dom_sf"/>
</dbReference>
<accession>A0A3E0TQ18</accession>
<dbReference type="SUPFAM" id="SSF69279">
    <property type="entry name" value="Phage tail proteins"/>
    <property type="match status" value="2"/>
</dbReference>
<name>A0A3E0TQ18_9GAMM</name>
<reference evidence="2 3" key="1">
    <citation type="submission" date="2018-08" db="EMBL/GenBank/DDBJ databases">
        <title>Thalassotalea euphylliae genome.</title>
        <authorList>
            <person name="Summers S."/>
            <person name="Rice S.A."/>
            <person name="Freckelton M.L."/>
            <person name="Nedved B.T."/>
            <person name="Hadfield M.G."/>
        </authorList>
    </citation>
    <scope>NUCLEOTIDE SEQUENCE [LARGE SCALE GENOMIC DNA]</scope>
    <source>
        <strain evidence="2 3">H1</strain>
    </source>
</reference>
<gene>
    <name evidence="2" type="ORF">DXX93_08570</name>
</gene>
<proteinExistence type="predicted"/>
<evidence type="ECO:0000256" key="1">
    <source>
        <dbReference type="SAM" id="MobiDB-lite"/>
    </source>
</evidence>
<dbReference type="EMBL" id="QUOU01000001">
    <property type="protein sequence ID" value="REL26624.1"/>
    <property type="molecule type" value="Genomic_DNA"/>
</dbReference>
<protein>
    <submittedName>
        <fullName evidence="2">Type IV secretion protein Rhs</fullName>
    </submittedName>
</protein>
<evidence type="ECO:0000313" key="2">
    <source>
        <dbReference type="EMBL" id="REL26624.1"/>
    </source>
</evidence>
<sequence length="1260" mass="137085">MASTRPKTDLSAISAQLIIKCNHATYNAISLIGSDKLSEDSCYTITVDTIDIEPLNDGLGQSVTMEFIADDGFAHSVCHTLLAIEDKGLISASPEKAAEQITLVANAKRRYELTIGSRLSLLDNTQHSRVFVDTSLEEILTHILAGAGYHHGQIQFSLATPLPQIGQCVQAMENNRAFFNRLLSQYGLFYFFDTRDNQSSIVITDTNQTSPYLGRGLVQVHAGEGFNRQITDIYAPAGESAFVGFSGCQVDHQMATGLASIMSHDMVTDASDNQAEHLAENNFAQPVASNHGLASHFAQQQSLALNSLNQVITLVGNVPDMFAGCSFSLSDNSGLNTSGDYLCISVEHHCQQPSDESTQDGLSQYVCVVKAIPRATPFKLPLAEPAPLPMVFSAKVEALGGVPTLTEQGDYYTKFDVDKTAQAPLGSTQPLRKLVNYACANQPHATGWHFPLTQDAQVLLGCFNNDPTQAYLMGFASNDEQPSIVNSFNHTHNRMLSRAGHELRFDDDGNVPTVILQTLGGEHYLELNAKAGNNYIEWASRLGSLSLVAGDDILFTSDEQSINLNAKANQQFDIKGVANLTAEKQNVAMQSALAHQQTANNITFEAEQDATLLTGRSVNVRADSEIALQTEQGSLTVNVPEGSTIINAEGDIRIEGTGSGDITLFNQGGMIKLDSGGNVELIGSDVLTLNGQMITFDGDVTYEITSPKTASEPSANSAPSIAPIADLPLVSEAGKQVAVVPLELNYFDSNNDPVDDIGVEILDSLGQLHTGTLQAGLLTLPDLPIGQCQISYLGTTDVDEQQLIQLREDFKQHLADMIAEVKVRAAREDALFEQESLFTQWAIGVGARLDGLYYAGKSLITGLADMVVMSLEFQSQMLAAVYNIRLSILNGDKEAVKQQLETLLAHSNKQLADLQLAADILLNIMDDEETRTALYHFPFDYIDAHSFVDKQRIYGILAFEVLLAILTGGVGVAASIASKSKYVIKAHKTLTEIADILKRKRLNRQQTHALAPSNTKAVEKIEAPVTELEKHEELGSKERSNKSTYSSGKYKAEPSAQLELAPKQLAIFDEMYSKAPAAKKEIDFIAQEIANIYANARVAKAPLKSRERAIQKIVSDYGGDPTRIKDLARNTIIVSEDNIENVVGELIKNNFKVKRIDGSRDPLGYSGINSTLKTKTSITGEIQVNTPTMIYGKESENIARLLLGNVLYDNIKAKSKVPGGQGHLLYEEWRSLPESDPNRELIAAKSKAYYSNLRSLLDGN</sequence>
<dbReference type="OrthoDB" id="9157515at2"/>
<dbReference type="Gene3D" id="2.40.50.230">
    <property type="entry name" value="Gp5 N-terminal domain"/>
    <property type="match status" value="1"/>
</dbReference>
<dbReference type="Pfam" id="PF05954">
    <property type="entry name" value="Phage_GPD"/>
    <property type="match status" value="1"/>
</dbReference>
<organism evidence="2 3">
    <name type="scientific">Thalassotalea euphylliae</name>
    <dbReference type="NCBI Taxonomy" id="1655234"/>
    <lineage>
        <taxon>Bacteria</taxon>
        <taxon>Pseudomonadati</taxon>
        <taxon>Pseudomonadota</taxon>
        <taxon>Gammaproteobacteria</taxon>
        <taxon>Alteromonadales</taxon>
        <taxon>Colwelliaceae</taxon>
        <taxon>Thalassotalea</taxon>
    </lineage>
</organism>
<feature type="region of interest" description="Disordered" evidence="1">
    <location>
        <begin position="1028"/>
        <end position="1050"/>
    </location>
</feature>
<dbReference type="Gene3D" id="2.30.110.50">
    <property type="match status" value="1"/>
</dbReference>
<dbReference type="Proteomes" id="UP000256478">
    <property type="component" value="Unassembled WGS sequence"/>
</dbReference>
<evidence type="ECO:0000313" key="3">
    <source>
        <dbReference type="Proteomes" id="UP000256478"/>
    </source>
</evidence>
<comment type="caution">
    <text evidence="2">The sequence shown here is derived from an EMBL/GenBank/DDBJ whole genome shotgun (WGS) entry which is preliminary data.</text>
</comment>
<feature type="compositionally biased region" description="Basic and acidic residues" evidence="1">
    <location>
        <begin position="1028"/>
        <end position="1041"/>
    </location>
</feature>
<dbReference type="RefSeq" id="WP_116007736.1">
    <property type="nucleotide sequence ID" value="NZ_QUOU01000001.1"/>
</dbReference>